<evidence type="ECO:0000313" key="3">
    <source>
        <dbReference type="Proteomes" id="UP001176521"/>
    </source>
</evidence>
<keyword evidence="3" id="KW-1185">Reference proteome</keyword>
<feature type="region of interest" description="Disordered" evidence="1">
    <location>
        <begin position="422"/>
        <end position="448"/>
    </location>
</feature>
<reference evidence="2" key="1">
    <citation type="journal article" date="2023" name="PhytoFront">
        <title>Draft Genome Resources of Seven Strains of Tilletia horrida, Causal Agent of Kernel Smut of Rice.</title>
        <authorList>
            <person name="Khanal S."/>
            <person name="Antony Babu S."/>
            <person name="Zhou X.G."/>
        </authorList>
    </citation>
    <scope>NUCLEOTIDE SEQUENCE</scope>
    <source>
        <strain evidence="2">TX3</strain>
    </source>
</reference>
<feature type="region of interest" description="Disordered" evidence="1">
    <location>
        <begin position="1"/>
        <end position="114"/>
    </location>
</feature>
<feature type="compositionally biased region" description="Low complexity" evidence="1">
    <location>
        <begin position="583"/>
        <end position="608"/>
    </location>
</feature>
<gene>
    <name evidence="2" type="ORF">OC842_003287</name>
</gene>
<feature type="region of interest" description="Disordered" evidence="1">
    <location>
        <begin position="260"/>
        <end position="282"/>
    </location>
</feature>
<feature type="region of interest" description="Disordered" evidence="1">
    <location>
        <begin position="141"/>
        <end position="238"/>
    </location>
</feature>
<dbReference type="Proteomes" id="UP001176521">
    <property type="component" value="Unassembled WGS sequence"/>
</dbReference>
<dbReference type="EMBL" id="JAPDMQ010000159">
    <property type="protein sequence ID" value="KAK0532505.1"/>
    <property type="molecule type" value="Genomic_DNA"/>
</dbReference>
<comment type="caution">
    <text evidence="2">The sequence shown here is derived from an EMBL/GenBank/DDBJ whole genome shotgun (WGS) entry which is preliminary data.</text>
</comment>
<feature type="compositionally biased region" description="Low complexity" evidence="1">
    <location>
        <begin position="261"/>
        <end position="282"/>
    </location>
</feature>
<proteinExistence type="predicted"/>
<evidence type="ECO:0000256" key="1">
    <source>
        <dbReference type="SAM" id="MobiDB-lite"/>
    </source>
</evidence>
<evidence type="ECO:0000313" key="2">
    <source>
        <dbReference type="EMBL" id="KAK0532505.1"/>
    </source>
</evidence>
<organism evidence="2 3">
    <name type="scientific">Tilletia horrida</name>
    <dbReference type="NCBI Taxonomy" id="155126"/>
    <lineage>
        <taxon>Eukaryota</taxon>
        <taxon>Fungi</taxon>
        <taxon>Dikarya</taxon>
        <taxon>Basidiomycota</taxon>
        <taxon>Ustilaginomycotina</taxon>
        <taxon>Exobasidiomycetes</taxon>
        <taxon>Tilletiales</taxon>
        <taxon>Tilletiaceae</taxon>
        <taxon>Tilletia</taxon>
    </lineage>
</organism>
<feature type="compositionally biased region" description="Polar residues" evidence="1">
    <location>
        <begin position="15"/>
        <end position="34"/>
    </location>
</feature>
<name>A0AAN6GBR6_9BASI</name>
<feature type="compositionally biased region" description="Polar residues" evidence="1">
    <location>
        <begin position="210"/>
        <end position="223"/>
    </location>
</feature>
<feature type="compositionally biased region" description="Polar residues" evidence="1">
    <location>
        <begin position="167"/>
        <end position="182"/>
    </location>
</feature>
<feature type="compositionally biased region" description="Low complexity" evidence="1">
    <location>
        <begin position="64"/>
        <end position="74"/>
    </location>
</feature>
<dbReference type="AlphaFoldDB" id="A0AAN6GBR6"/>
<feature type="compositionally biased region" description="Basic and acidic residues" evidence="1">
    <location>
        <begin position="35"/>
        <end position="55"/>
    </location>
</feature>
<feature type="non-terminal residue" evidence="2">
    <location>
        <position position="708"/>
    </location>
</feature>
<sequence length="708" mass="73760">MAYPSQYTLPAPGPSSITMHSSRNTQLDFGPSSSSHDDISMHPDIFDHLEPHASPEHFYLSLTSSQANSDESSSQPGLHTRLSTPLDHDFVDPRQLFDAGGPDPSTPLAPSSSMFANRSVPLVSTPSTPPDTPKARAVDLAATSPTLPSGAIASSSIRSTDRRKHSNSLSVSFGPSSHMSVDSLSRRPLRTLRSSVPAPSALKGSKGKARSSTNVATRSTWTQPAGPHPHPAKVRASASASLSSASVTYPSALTPFSPLVSESKSSSGNGTTSSSSSSTTGRTKLHIPLALPNPHFPPSPTDPHTDVVAHLARIGLGSEAEDARRYGWTTGYALLQLRDMLGDTWRLALNSARASTFRSTSTDGEDAEARGKARLAAVNAAAQSKMIQVHIPAADAPSCPGAGSGSRSTGPRLLPPTHVIAVLPSGSGRTSKSSSSSTSSRTGGSREEAPTLFPIHSLLYALQCRSLPDGCFDPSRDPISEPISAPAQEGEEAETTATATATATVRVIQLRVPQPSTFGITHEYVCGGSAQRLLNHLVPLKFIHDSIVARAAAVAAFSTPASAGAEEGEERTPTPTPTPMPMPREGAGSSSSSSTATPTPTTTLPPTLSPQAQAIQALADLSTKQLLALLGTIRSVYTNGAAIGLVDAAYWKTLAAAWELVVGGLAIRKGRQADWEIKGVRQAMGGLGIRGLKEEEETLQREGGQAAA</sequence>
<feature type="region of interest" description="Disordered" evidence="1">
    <location>
        <begin position="559"/>
        <end position="608"/>
    </location>
</feature>
<feature type="compositionally biased region" description="Low complexity" evidence="1">
    <location>
        <begin position="425"/>
        <end position="443"/>
    </location>
</feature>
<protein>
    <submittedName>
        <fullName evidence="2">Uncharacterized protein</fullName>
    </submittedName>
</protein>
<accession>A0AAN6GBR6</accession>
<feature type="compositionally biased region" description="Polar residues" evidence="1">
    <location>
        <begin position="143"/>
        <end position="158"/>
    </location>
</feature>